<reference evidence="3" key="1">
    <citation type="journal article" date="2020" name="Nat. Genet.">
        <title>Genomic diversifications of five Gossypium allopolyploid species and their impact on cotton improvement.</title>
        <authorList>
            <person name="Chen Z.J."/>
            <person name="Sreedasyam A."/>
            <person name="Ando A."/>
            <person name="Song Q."/>
            <person name="De Santiago L.M."/>
            <person name="Hulse-Kemp A.M."/>
            <person name="Ding M."/>
            <person name="Ye W."/>
            <person name="Kirkbride R.C."/>
            <person name="Jenkins J."/>
            <person name="Plott C."/>
            <person name="Lovell J."/>
            <person name="Lin Y.M."/>
            <person name="Vaughn R."/>
            <person name="Liu B."/>
            <person name="Simpson S."/>
            <person name="Scheffler B.E."/>
            <person name="Wen L."/>
            <person name="Saski C.A."/>
            <person name="Grover C.E."/>
            <person name="Hu G."/>
            <person name="Conover J.L."/>
            <person name="Carlson J.W."/>
            <person name="Shu S."/>
            <person name="Boston L.B."/>
            <person name="Williams M."/>
            <person name="Peterson D.G."/>
            <person name="McGee K."/>
            <person name="Jones D.C."/>
            <person name="Wendel J.F."/>
            <person name="Stelly D.M."/>
            <person name="Grimwood J."/>
            <person name="Schmutz J."/>
        </authorList>
    </citation>
    <scope>NUCLEOTIDE SEQUENCE [LARGE SCALE GENOMIC DNA]</scope>
    <source>
        <strain evidence="3">cv. TM-1</strain>
    </source>
</reference>
<feature type="domain" description="Reverse transcriptase" evidence="2">
    <location>
        <begin position="429"/>
        <end position="501"/>
    </location>
</feature>
<dbReference type="InterPro" id="IPR043502">
    <property type="entry name" value="DNA/RNA_pol_sf"/>
</dbReference>
<dbReference type="Gene3D" id="3.10.10.10">
    <property type="entry name" value="HIV Type 1 Reverse Transcriptase, subunit A, domain 1"/>
    <property type="match status" value="1"/>
</dbReference>
<dbReference type="InterPro" id="IPR021109">
    <property type="entry name" value="Peptidase_aspartic_dom_sf"/>
</dbReference>
<dbReference type="PaxDb" id="3635-A0A1U8I2V4"/>
<feature type="region of interest" description="Disordered" evidence="1">
    <location>
        <begin position="99"/>
        <end position="161"/>
    </location>
</feature>
<dbReference type="PANTHER" id="PTHR35046">
    <property type="entry name" value="ZINC KNUCKLE (CCHC-TYPE) FAMILY PROTEIN"/>
    <property type="match status" value="1"/>
</dbReference>
<dbReference type="Pfam" id="PF00078">
    <property type="entry name" value="RVT_1"/>
    <property type="match status" value="1"/>
</dbReference>
<name>A0A1U8I2V4_GOSHI</name>
<protein>
    <recommendedName>
        <fullName evidence="2">Reverse transcriptase domain-containing protein</fullName>
    </recommendedName>
</protein>
<dbReference type="KEGG" id="ghi:107889984"/>
<dbReference type="PANTHER" id="PTHR35046:SF9">
    <property type="entry name" value="RNA-DIRECTED DNA POLYMERASE"/>
    <property type="match status" value="1"/>
</dbReference>
<evidence type="ECO:0000259" key="2">
    <source>
        <dbReference type="Pfam" id="PF00078"/>
    </source>
</evidence>
<proteinExistence type="predicted"/>
<feature type="compositionally biased region" description="Acidic residues" evidence="1">
    <location>
        <begin position="132"/>
        <end position="160"/>
    </location>
</feature>
<dbReference type="Proteomes" id="UP000818029">
    <property type="component" value="Chromosome D03"/>
</dbReference>
<dbReference type="InterPro" id="IPR043128">
    <property type="entry name" value="Rev_trsase/Diguanyl_cyclase"/>
</dbReference>
<dbReference type="Gene3D" id="3.30.70.270">
    <property type="match status" value="1"/>
</dbReference>
<dbReference type="AlphaFoldDB" id="A0A1U8I2V4"/>
<dbReference type="STRING" id="3635.A0A1U8I2V4"/>
<gene>
    <name evidence="4" type="primary">LOC107889984</name>
</gene>
<evidence type="ECO:0000313" key="4">
    <source>
        <dbReference type="RefSeq" id="XP_016670004.1"/>
    </source>
</evidence>
<keyword evidence="3" id="KW-1185">Reference proteome</keyword>
<evidence type="ECO:0000313" key="3">
    <source>
        <dbReference type="Proteomes" id="UP000818029"/>
    </source>
</evidence>
<dbReference type="InterPro" id="IPR000477">
    <property type="entry name" value="RT_dom"/>
</dbReference>
<dbReference type="SUPFAM" id="SSF56672">
    <property type="entry name" value="DNA/RNA polymerases"/>
    <property type="match status" value="1"/>
</dbReference>
<dbReference type="OrthoDB" id="1719899at2759"/>
<dbReference type="CDD" id="cd01647">
    <property type="entry name" value="RT_LTR"/>
    <property type="match status" value="1"/>
</dbReference>
<evidence type="ECO:0000256" key="1">
    <source>
        <dbReference type="SAM" id="MobiDB-lite"/>
    </source>
</evidence>
<dbReference type="RefSeq" id="XP_016670004.1">
    <property type="nucleotide sequence ID" value="XM_016814515.1"/>
</dbReference>
<feature type="region of interest" description="Disordered" evidence="1">
    <location>
        <begin position="323"/>
        <end position="368"/>
    </location>
</feature>
<sequence>MAIPAFQGRSNLEAYLEWKKKVELVFEGHNYSKSKKYQKLQRLTQGQHSVEDYYKEMEVAMIRTDMEEDREATMTLFLADLNWDIANIVELHHYVEGQGTSKRDMPSQTKEVSGSTKFNKPNAETEKGKMEEDGEIESESESEGEANETSHDEEELEQAENGEILVVKRSLSLQGVKNEQQRKNIFHTRYRLQGKICCVVIDGGSCTNVASTMMVEKLGLTTTKHPHSYKLQWLNDGGELKVTKQVLVSFTIEKYQDEVLCDVVPMHARHLLLGRPWQFDKLAIHDRYTNWYTFKHLGRTVTLAPLTPKQVYDDQLKMRTSIEKLREREKRNDKEKEKSLEKKKGKKMNDKKESSKEKEKEMKDESEKKSFYTKERGIQKSMLLKKPLLEFRDVFPKEILSGLPPIPGIEHQIDFVPGAAIPNCPTYRILKKNGMWRMCVDCRAINKITIRYRHPIPRLDDMLDELSGESLFSKIDLKSGYHQIRMREGDEWKIAFKMKHGLYEWLDLSSVQRALKLIKGRSRRSKNGPV</sequence>
<organism evidence="3 4">
    <name type="scientific">Gossypium hirsutum</name>
    <name type="common">Upland cotton</name>
    <name type="synonym">Gossypium mexicanum</name>
    <dbReference type="NCBI Taxonomy" id="3635"/>
    <lineage>
        <taxon>Eukaryota</taxon>
        <taxon>Viridiplantae</taxon>
        <taxon>Streptophyta</taxon>
        <taxon>Embryophyta</taxon>
        <taxon>Tracheophyta</taxon>
        <taxon>Spermatophyta</taxon>
        <taxon>Magnoliopsida</taxon>
        <taxon>eudicotyledons</taxon>
        <taxon>Gunneridae</taxon>
        <taxon>Pentapetalae</taxon>
        <taxon>rosids</taxon>
        <taxon>malvids</taxon>
        <taxon>Malvales</taxon>
        <taxon>Malvaceae</taxon>
        <taxon>Malvoideae</taxon>
        <taxon>Gossypium</taxon>
    </lineage>
</organism>
<accession>A0A1U8I2V4</accession>
<feature type="compositionally biased region" description="Polar residues" evidence="1">
    <location>
        <begin position="106"/>
        <end position="119"/>
    </location>
</feature>
<dbReference type="GeneID" id="107889984"/>
<dbReference type="CDD" id="cd00303">
    <property type="entry name" value="retropepsin_like"/>
    <property type="match status" value="1"/>
</dbReference>
<reference evidence="4" key="2">
    <citation type="submission" date="2025-08" db="UniProtKB">
        <authorList>
            <consortium name="RefSeq"/>
        </authorList>
    </citation>
    <scope>IDENTIFICATION</scope>
</reference>
<dbReference type="Gene3D" id="2.40.70.10">
    <property type="entry name" value="Acid Proteases"/>
    <property type="match status" value="1"/>
</dbReference>